<dbReference type="Proteomes" id="UP000808349">
    <property type="component" value="Unassembled WGS sequence"/>
</dbReference>
<feature type="transmembrane region" description="Helical" evidence="1">
    <location>
        <begin position="6"/>
        <end position="26"/>
    </location>
</feature>
<dbReference type="EMBL" id="JADKFW010000019">
    <property type="protein sequence ID" value="MBK9719348.1"/>
    <property type="molecule type" value="Genomic_DNA"/>
</dbReference>
<keyword evidence="1" id="KW-0472">Membrane</keyword>
<gene>
    <name evidence="2" type="ORF">IPO85_17900</name>
</gene>
<organism evidence="2 3">
    <name type="scientific">Candidatus Defluviibacterium haderslevense</name>
    <dbReference type="NCBI Taxonomy" id="2981993"/>
    <lineage>
        <taxon>Bacteria</taxon>
        <taxon>Pseudomonadati</taxon>
        <taxon>Bacteroidota</taxon>
        <taxon>Saprospiria</taxon>
        <taxon>Saprospirales</taxon>
        <taxon>Saprospiraceae</taxon>
        <taxon>Candidatus Defluviibacterium</taxon>
    </lineage>
</organism>
<name>A0A9D7SCM0_9BACT</name>
<protein>
    <submittedName>
        <fullName evidence="2">Uncharacterized protein</fullName>
    </submittedName>
</protein>
<proteinExistence type="predicted"/>
<keyword evidence="1" id="KW-0812">Transmembrane</keyword>
<dbReference type="AlphaFoldDB" id="A0A9D7SCM0"/>
<evidence type="ECO:0000313" key="3">
    <source>
        <dbReference type="Proteomes" id="UP000808349"/>
    </source>
</evidence>
<keyword evidence="1" id="KW-1133">Transmembrane helix</keyword>
<comment type="caution">
    <text evidence="2">The sequence shown here is derived from an EMBL/GenBank/DDBJ whole genome shotgun (WGS) entry which is preliminary data.</text>
</comment>
<evidence type="ECO:0000313" key="2">
    <source>
        <dbReference type="EMBL" id="MBK9719348.1"/>
    </source>
</evidence>
<sequence>MLLLLAGFYLPFLLDVNLIWSSCIFMKISLIRAFAFGFIAGNMVWLGVSYFYHWTSFSPLTGMIGEIFQGLSVSSLFYITGLIGGVTAGLGAWSGAAIRHLIWPYNIKHEM</sequence>
<evidence type="ECO:0000256" key="1">
    <source>
        <dbReference type="SAM" id="Phobius"/>
    </source>
</evidence>
<reference evidence="2 3" key="1">
    <citation type="submission" date="2020-10" db="EMBL/GenBank/DDBJ databases">
        <title>Connecting structure to function with the recovery of over 1000 high-quality activated sludge metagenome-assembled genomes encoding full-length rRNA genes using long-read sequencing.</title>
        <authorList>
            <person name="Singleton C.M."/>
            <person name="Petriglieri F."/>
            <person name="Kristensen J.M."/>
            <person name="Kirkegaard R.H."/>
            <person name="Michaelsen T.Y."/>
            <person name="Andersen M.H."/>
            <person name="Karst S.M."/>
            <person name="Dueholm M.S."/>
            <person name="Nielsen P.H."/>
            <person name="Albertsen M."/>
        </authorList>
    </citation>
    <scope>NUCLEOTIDE SEQUENCE [LARGE SCALE GENOMIC DNA]</scope>
    <source>
        <strain evidence="2">Ribe_18-Q3-R11-54_BAT3C.373</strain>
    </source>
</reference>
<accession>A0A9D7SCM0</accession>
<feature type="transmembrane region" description="Helical" evidence="1">
    <location>
        <begin position="33"/>
        <end position="55"/>
    </location>
</feature>
<feature type="transmembrane region" description="Helical" evidence="1">
    <location>
        <begin position="75"/>
        <end position="98"/>
    </location>
</feature>